<keyword evidence="2" id="KW-0808">Transferase</keyword>
<organism evidence="2">
    <name type="scientific">uncultured Chloroflexia bacterium</name>
    <dbReference type="NCBI Taxonomy" id="1672391"/>
    <lineage>
        <taxon>Bacteria</taxon>
        <taxon>Bacillati</taxon>
        <taxon>Chloroflexota</taxon>
        <taxon>Chloroflexia</taxon>
        <taxon>environmental samples</taxon>
    </lineage>
</organism>
<dbReference type="InterPro" id="IPR024517">
    <property type="entry name" value="Glycogen_phosphorylase_DUF3417"/>
</dbReference>
<dbReference type="EMBL" id="CADCTR010000851">
    <property type="protein sequence ID" value="CAA9267983.1"/>
    <property type="molecule type" value="Genomic_DNA"/>
</dbReference>
<feature type="non-terminal residue" evidence="2">
    <location>
        <position position="120"/>
    </location>
</feature>
<dbReference type="Pfam" id="PF11897">
    <property type="entry name" value="DUF3417"/>
    <property type="match status" value="1"/>
</dbReference>
<sequence length="120" mass="14056">MNILGRVAVFPTVPSTIQRLYELAYNLWWTWHVEAQALYAELDPELWEQVNHNPVRQLAEVNPERLEAAASDAPYLRRYADVLADFDRYMAPDCPTWYRETYGQMQAGREALRIAYFSAE</sequence>
<gene>
    <name evidence="2" type="ORF">AVDCRST_MAG93-2502</name>
</gene>
<feature type="domain" description="DUF3417" evidence="1">
    <location>
        <begin position="13"/>
        <end position="120"/>
    </location>
</feature>
<dbReference type="GO" id="GO:0004645">
    <property type="term" value="F:1,4-alpha-oligoglucan phosphorylase activity"/>
    <property type="evidence" value="ECO:0007669"/>
    <property type="project" value="UniProtKB-EC"/>
</dbReference>
<dbReference type="PANTHER" id="PTHR42655:SF1">
    <property type="entry name" value="GLYCOGEN PHOSPHORYLASE"/>
    <property type="match status" value="1"/>
</dbReference>
<reference evidence="2" key="1">
    <citation type="submission" date="2020-02" db="EMBL/GenBank/DDBJ databases">
        <authorList>
            <person name="Meier V. D."/>
        </authorList>
    </citation>
    <scope>NUCLEOTIDE SEQUENCE</scope>
    <source>
        <strain evidence="2">AVDCRST_MAG93</strain>
    </source>
</reference>
<name>A0A6J4J3K3_9CHLR</name>
<keyword evidence="2" id="KW-0328">Glycosyltransferase</keyword>
<dbReference type="AlphaFoldDB" id="A0A6J4J3K3"/>
<dbReference type="EC" id="2.4.1.1" evidence="2"/>
<proteinExistence type="predicted"/>
<evidence type="ECO:0000259" key="1">
    <source>
        <dbReference type="Pfam" id="PF11897"/>
    </source>
</evidence>
<protein>
    <submittedName>
        <fullName evidence="2">Glycogen phosphorylase</fullName>
        <ecNumber evidence="2">2.4.1.1</ecNumber>
    </submittedName>
</protein>
<dbReference type="SUPFAM" id="SSF53756">
    <property type="entry name" value="UDP-Glycosyltransferase/glycogen phosphorylase"/>
    <property type="match status" value="1"/>
</dbReference>
<dbReference type="PANTHER" id="PTHR42655">
    <property type="entry name" value="GLYCOGEN PHOSPHORYLASE"/>
    <property type="match status" value="1"/>
</dbReference>
<accession>A0A6J4J3K3</accession>
<evidence type="ECO:0000313" key="2">
    <source>
        <dbReference type="EMBL" id="CAA9267983.1"/>
    </source>
</evidence>
<dbReference type="InterPro" id="IPR052182">
    <property type="entry name" value="Glycogen/Maltodextrin_Phosph"/>
</dbReference>